<dbReference type="GeneID" id="93436700"/>
<dbReference type="EMBL" id="AP017624">
    <property type="protein sequence ID" value="BAV41262.1"/>
    <property type="molecule type" value="Genomic_DNA"/>
</dbReference>
<name>A0A1B4Y2L0_MYCUL</name>
<accession>A0A1B4Y2L0</accession>
<evidence type="ECO:0000259" key="2">
    <source>
        <dbReference type="Pfam" id="PF16525"/>
    </source>
</evidence>
<gene>
    <name evidence="3" type="ORF">SHTP_2080</name>
</gene>
<feature type="signal peptide" evidence="1">
    <location>
        <begin position="1"/>
        <end position="31"/>
    </location>
</feature>
<evidence type="ECO:0000313" key="3">
    <source>
        <dbReference type="EMBL" id="BAV41262.1"/>
    </source>
</evidence>
<dbReference type="Gene3D" id="1.20.20.20">
    <property type="entry name" value="Haemophore, haem-binding domain"/>
    <property type="match status" value="1"/>
</dbReference>
<proteinExistence type="predicted"/>
<dbReference type="GO" id="GO:0020037">
    <property type="term" value="F:heme binding"/>
    <property type="evidence" value="ECO:0007669"/>
    <property type="project" value="InterPro"/>
</dbReference>
<dbReference type="Pfam" id="PF16525">
    <property type="entry name" value="MHB"/>
    <property type="match status" value="1"/>
</dbReference>
<dbReference type="InterPro" id="IPR032407">
    <property type="entry name" value="MHB"/>
</dbReference>
<reference evidence="3 4" key="1">
    <citation type="submission" date="2016-08" db="EMBL/GenBank/DDBJ databases">
        <title>Complete genome sequence of Mycobacterium shinshuense, a subspecies of M. ulcerans.</title>
        <authorList>
            <person name="Yoshida M."/>
            <person name="Ogura Y."/>
            <person name="Hayashi T."/>
            <person name="Hoshino Y."/>
        </authorList>
    </citation>
    <scope>NUCLEOTIDE SEQUENCE [LARGE SCALE GENOMIC DNA]</scope>
    <source>
        <strain evidence="4">ATCC 33728</strain>
    </source>
</reference>
<protein>
    <submittedName>
        <fullName evidence="3">Exported protein</fullName>
    </submittedName>
</protein>
<dbReference type="Proteomes" id="UP000218067">
    <property type="component" value="Chromosome"/>
</dbReference>
<dbReference type="AlphaFoldDB" id="A0A1B4Y2L0"/>
<sequence length="111" mass="11584">MSLSAPAVHRGIAVGAFSAALLFGSAAIAVADPPANCTAADLARTASGVSNATTDYLFNHPDVNEFFTGLRGQDRDAMSANTQNYLDANPSVKADLQGIRQPLVDFKGRCQ</sequence>
<feature type="domain" description="Haemophore haem-binding" evidence="2">
    <location>
        <begin position="36"/>
        <end position="111"/>
    </location>
</feature>
<organism evidence="3 4">
    <name type="scientific">Mycobacterium ulcerans subsp. shinshuense</name>
    <dbReference type="NCBI Taxonomy" id="1124626"/>
    <lineage>
        <taxon>Bacteria</taxon>
        <taxon>Bacillati</taxon>
        <taxon>Actinomycetota</taxon>
        <taxon>Actinomycetes</taxon>
        <taxon>Mycobacteriales</taxon>
        <taxon>Mycobacteriaceae</taxon>
        <taxon>Mycobacterium</taxon>
        <taxon>Mycobacterium ulcerans group</taxon>
    </lineage>
</organism>
<evidence type="ECO:0000313" key="4">
    <source>
        <dbReference type="Proteomes" id="UP000218067"/>
    </source>
</evidence>
<keyword evidence="1" id="KW-0732">Signal</keyword>
<dbReference type="NCBIfam" id="TIGR04529">
    <property type="entry name" value="MTB_hemophore"/>
    <property type="match status" value="1"/>
</dbReference>
<evidence type="ECO:0000256" key="1">
    <source>
        <dbReference type="SAM" id="SignalP"/>
    </source>
</evidence>
<dbReference type="RefSeq" id="WP_096370579.1">
    <property type="nucleotide sequence ID" value="NZ_AP017624.1"/>
</dbReference>
<feature type="chain" id="PRO_5008572918" evidence="1">
    <location>
        <begin position="32"/>
        <end position="111"/>
    </location>
</feature>
<dbReference type="InterPro" id="IPR038378">
    <property type="entry name" value="MHB_sf"/>
</dbReference>